<gene>
    <name evidence="1" type="ORF">LCGC14_0814660</name>
</gene>
<sequence>MSHRCETRSYVLCGGETVGPRRALRLSCRRKRPLSGVEEFLKQFDLLDGVMGLGVLADGMSDPNDDRYVRVNDPNVVDPFDDLQVNPRKSSAV</sequence>
<accession>A0A0F9PKM8</accession>
<protein>
    <submittedName>
        <fullName evidence="1">Uncharacterized protein</fullName>
    </submittedName>
</protein>
<dbReference type="EMBL" id="LAZR01002258">
    <property type="protein sequence ID" value="KKN32360.1"/>
    <property type="molecule type" value="Genomic_DNA"/>
</dbReference>
<reference evidence="1" key="1">
    <citation type="journal article" date="2015" name="Nature">
        <title>Complex archaea that bridge the gap between prokaryotes and eukaryotes.</title>
        <authorList>
            <person name="Spang A."/>
            <person name="Saw J.H."/>
            <person name="Jorgensen S.L."/>
            <person name="Zaremba-Niedzwiedzka K."/>
            <person name="Martijn J."/>
            <person name="Lind A.E."/>
            <person name="van Eijk R."/>
            <person name="Schleper C."/>
            <person name="Guy L."/>
            <person name="Ettema T.J."/>
        </authorList>
    </citation>
    <scope>NUCLEOTIDE SEQUENCE</scope>
</reference>
<name>A0A0F9PKM8_9ZZZZ</name>
<comment type="caution">
    <text evidence="1">The sequence shown here is derived from an EMBL/GenBank/DDBJ whole genome shotgun (WGS) entry which is preliminary data.</text>
</comment>
<organism evidence="1">
    <name type="scientific">marine sediment metagenome</name>
    <dbReference type="NCBI Taxonomy" id="412755"/>
    <lineage>
        <taxon>unclassified sequences</taxon>
        <taxon>metagenomes</taxon>
        <taxon>ecological metagenomes</taxon>
    </lineage>
</organism>
<dbReference type="AlphaFoldDB" id="A0A0F9PKM8"/>
<evidence type="ECO:0000313" key="1">
    <source>
        <dbReference type="EMBL" id="KKN32360.1"/>
    </source>
</evidence>
<proteinExistence type="predicted"/>